<evidence type="ECO:0000313" key="2">
    <source>
        <dbReference type="Proteomes" id="UP000295504"/>
    </source>
</evidence>
<dbReference type="Proteomes" id="UP000295504">
    <property type="component" value="Unassembled WGS sequence"/>
</dbReference>
<keyword evidence="2" id="KW-1185">Reference proteome</keyword>
<accession>A0A4R2TQR6</accession>
<reference evidence="1 2" key="1">
    <citation type="submission" date="2019-03" db="EMBL/GenBank/DDBJ databases">
        <title>Genomic Encyclopedia of Type Strains, Phase IV (KMG-IV): sequencing the most valuable type-strain genomes for metagenomic binning, comparative biology and taxonomic classification.</title>
        <authorList>
            <person name="Goeker M."/>
        </authorList>
    </citation>
    <scope>NUCLEOTIDE SEQUENCE [LARGE SCALE GENOMIC DNA]</scope>
    <source>
        <strain evidence="1 2">DSM 100013</strain>
    </source>
</reference>
<evidence type="ECO:0000313" key="1">
    <source>
        <dbReference type="EMBL" id="TCP99818.1"/>
    </source>
</evidence>
<organism evidence="1 2">
    <name type="scientific">Serpentinicella alkaliphila</name>
    <dbReference type="NCBI Taxonomy" id="1734049"/>
    <lineage>
        <taxon>Bacteria</taxon>
        <taxon>Bacillati</taxon>
        <taxon>Bacillota</taxon>
        <taxon>Clostridia</taxon>
        <taxon>Peptostreptococcales</taxon>
        <taxon>Natronincolaceae</taxon>
        <taxon>Serpentinicella</taxon>
    </lineage>
</organism>
<comment type="caution">
    <text evidence="1">The sequence shown here is derived from an EMBL/GenBank/DDBJ whole genome shotgun (WGS) entry which is preliminary data.</text>
</comment>
<dbReference type="AlphaFoldDB" id="A0A4R2TQR6"/>
<name>A0A4R2TQR6_9FIRM</name>
<protein>
    <submittedName>
        <fullName evidence="1">Uncharacterized protein</fullName>
    </submittedName>
</protein>
<proteinExistence type="predicted"/>
<dbReference type="RefSeq" id="WP_132849075.1">
    <property type="nucleotide sequence ID" value="NZ_CP058648.1"/>
</dbReference>
<dbReference type="EMBL" id="SLYC01000032">
    <property type="protein sequence ID" value="TCP99818.1"/>
    <property type="molecule type" value="Genomic_DNA"/>
</dbReference>
<sequence length="72" mass="8675">MILFNRLKHDLDYSLDREVNVFIKKSAYPLIKEQVMTERGDVKLIEKRKNNDILFCPSSNMYSHRTASYRFF</sequence>
<gene>
    <name evidence="1" type="ORF">EDD79_10326</name>
</gene>